<dbReference type="GO" id="GO:0046872">
    <property type="term" value="F:metal ion binding"/>
    <property type="evidence" value="ECO:0007669"/>
    <property type="project" value="UniProtKB-KW"/>
</dbReference>
<dbReference type="InterPro" id="IPR036324">
    <property type="entry name" value="Mn/Fe_SOD_N_sf"/>
</dbReference>
<dbReference type="NCBIfam" id="TIGR01409">
    <property type="entry name" value="TAT_signal_seq"/>
    <property type="match status" value="1"/>
</dbReference>
<dbReference type="InterPro" id="IPR019833">
    <property type="entry name" value="Mn/Fe_SOD_BS"/>
</dbReference>
<evidence type="ECO:0000313" key="7">
    <source>
        <dbReference type="EMBL" id="OIR08287.1"/>
    </source>
</evidence>
<dbReference type="Gene3D" id="3.55.40.20">
    <property type="entry name" value="Iron/manganese superoxide dismutase, C-terminal domain"/>
    <property type="match status" value="1"/>
</dbReference>
<dbReference type="EMBL" id="MLJW01000032">
    <property type="protein sequence ID" value="OIR08287.1"/>
    <property type="molecule type" value="Genomic_DNA"/>
</dbReference>
<comment type="caution">
    <text evidence="7">The sequence shown here is derived from an EMBL/GenBank/DDBJ whole genome shotgun (WGS) entry which is preliminary data.</text>
</comment>
<dbReference type="PIRSF" id="PIRSF000349">
    <property type="entry name" value="SODismutase"/>
    <property type="match status" value="1"/>
</dbReference>
<reference evidence="7" key="1">
    <citation type="submission" date="2016-10" db="EMBL/GenBank/DDBJ databases">
        <title>Sequence of Gallionella enrichment culture.</title>
        <authorList>
            <person name="Poehlein A."/>
            <person name="Muehling M."/>
            <person name="Daniel R."/>
        </authorList>
    </citation>
    <scope>NUCLEOTIDE SEQUENCE</scope>
</reference>
<dbReference type="GO" id="GO:0004784">
    <property type="term" value="F:superoxide dismutase activity"/>
    <property type="evidence" value="ECO:0007669"/>
    <property type="project" value="UniProtKB-EC"/>
</dbReference>
<dbReference type="InterPro" id="IPR019546">
    <property type="entry name" value="TAT_signal_bac_arc"/>
</dbReference>
<dbReference type="FunFam" id="3.55.40.20:FF:000001">
    <property type="entry name" value="Superoxide dismutase"/>
    <property type="match status" value="1"/>
</dbReference>
<dbReference type="PROSITE" id="PS51318">
    <property type="entry name" value="TAT"/>
    <property type="match status" value="1"/>
</dbReference>
<dbReference type="InterPro" id="IPR036314">
    <property type="entry name" value="SOD_C_sf"/>
</dbReference>
<dbReference type="PROSITE" id="PS00088">
    <property type="entry name" value="SOD_MN"/>
    <property type="match status" value="1"/>
</dbReference>
<accession>A0A1J5SIP7</accession>
<dbReference type="InterPro" id="IPR001189">
    <property type="entry name" value="Mn/Fe_SOD"/>
</dbReference>
<dbReference type="SUPFAM" id="SSF46609">
    <property type="entry name" value="Fe,Mn superoxide dismutase (SOD), N-terminal domain"/>
    <property type="match status" value="1"/>
</dbReference>
<evidence type="ECO:0000256" key="3">
    <source>
        <dbReference type="ARBA" id="ARBA00022723"/>
    </source>
</evidence>
<protein>
    <recommendedName>
        <fullName evidence="2">superoxide dismutase</fullName>
        <ecNumber evidence="2">1.15.1.1</ecNumber>
    </recommendedName>
</protein>
<dbReference type="SUPFAM" id="SSF54719">
    <property type="entry name" value="Fe,Mn superoxide dismutase (SOD), C-terminal domain"/>
    <property type="match status" value="1"/>
</dbReference>
<sequence length="249" mass="27852">MKNENTSRRNFIANTGKAGLAIGLTATVLPSLANRFSFTSSAADGIPYSQRPLLYGYKDLEAAIDAMTMEIHYTKHAAAYAKNLAEAVVAEKIDTKSTSLEALMAKVSKYSTKLRNNGGGHFNHEFFWQSMTPKSTAKPDGKLLSGIEKDFGSFEAFKTQFDNAGKNRFGSGFAWLVINNDKKLIIGSTPNQDNPLMDVSELKGTPLLGLDVWEHAYYLRYQNRRPDYINAWWNVVNWEMVQKRFDAAS</sequence>
<evidence type="ECO:0000259" key="6">
    <source>
        <dbReference type="Pfam" id="PF02777"/>
    </source>
</evidence>
<dbReference type="PANTHER" id="PTHR43595:SF2">
    <property type="entry name" value="SMALL RIBOSOMAL SUBUNIT PROTEIN MS42"/>
    <property type="match status" value="1"/>
</dbReference>
<proteinExistence type="inferred from homology"/>
<gene>
    <name evidence="7" type="primary">sodA2</name>
    <name evidence="7" type="ORF">GALL_94550</name>
</gene>
<keyword evidence="4 7" id="KW-0560">Oxidoreductase</keyword>
<feature type="domain" description="Manganese/iron superoxide dismutase C-terminal" evidence="6">
    <location>
        <begin position="139"/>
        <end position="244"/>
    </location>
</feature>
<dbReference type="InterPro" id="IPR006311">
    <property type="entry name" value="TAT_signal"/>
</dbReference>
<name>A0A1J5SIP7_9ZZZZ</name>
<evidence type="ECO:0000259" key="5">
    <source>
        <dbReference type="Pfam" id="PF00081"/>
    </source>
</evidence>
<dbReference type="Gene3D" id="1.10.287.990">
    <property type="entry name" value="Fe,Mn superoxide dismutase (SOD) domain"/>
    <property type="match status" value="1"/>
</dbReference>
<dbReference type="PRINTS" id="PR01703">
    <property type="entry name" value="MNSODISMTASE"/>
</dbReference>
<organism evidence="7">
    <name type="scientific">mine drainage metagenome</name>
    <dbReference type="NCBI Taxonomy" id="410659"/>
    <lineage>
        <taxon>unclassified sequences</taxon>
        <taxon>metagenomes</taxon>
        <taxon>ecological metagenomes</taxon>
    </lineage>
</organism>
<keyword evidence="3" id="KW-0479">Metal-binding</keyword>
<evidence type="ECO:0000256" key="1">
    <source>
        <dbReference type="ARBA" id="ARBA00008714"/>
    </source>
</evidence>
<dbReference type="PANTHER" id="PTHR43595">
    <property type="entry name" value="37S RIBOSOMAL PROTEIN S26, MITOCHONDRIAL"/>
    <property type="match status" value="1"/>
</dbReference>
<comment type="similarity">
    <text evidence="1">Belongs to the iron/manganese superoxide dismutase family.</text>
</comment>
<dbReference type="Pfam" id="PF00081">
    <property type="entry name" value="Sod_Fe_N"/>
    <property type="match status" value="1"/>
</dbReference>
<dbReference type="Pfam" id="PF02777">
    <property type="entry name" value="Sod_Fe_C"/>
    <property type="match status" value="1"/>
</dbReference>
<dbReference type="EC" id="1.15.1.1" evidence="2"/>
<evidence type="ECO:0000256" key="4">
    <source>
        <dbReference type="ARBA" id="ARBA00023002"/>
    </source>
</evidence>
<dbReference type="InterPro" id="IPR019832">
    <property type="entry name" value="Mn/Fe_SOD_C"/>
</dbReference>
<dbReference type="InterPro" id="IPR019831">
    <property type="entry name" value="Mn/Fe_SOD_N"/>
</dbReference>
<evidence type="ECO:0000256" key="2">
    <source>
        <dbReference type="ARBA" id="ARBA00012682"/>
    </source>
</evidence>
<feature type="domain" description="Manganese/iron superoxide dismutase N-terminal" evidence="5">
    <location>
        <begin position="49"/>
        <end position="131"/>
    </location>
</feature>
<dbReference type="GO" id="GO:0005737">
    <property type="term" value="C:cytoplasm"/>
    <property type="evidence" value="ECO:0007669"/>
    <property type="project" value="TreeGrafter"/>
</dbReference>
<dbReference type="AlphaFoldDB" id="A0A1J5SIP7"/>